<feature type="transmembrane region" description="Helical" evidence="1">
    <location>
        <begin position="21"/>
        <end position="43"/>
    </location>
</feature>
<protein>
    <submittedName>
        <fullName evidence="2">Unannotated protein</fullName>
    </submittedName>
</protein>
<organism evidence="2">
    <name type="scientific">freshwater metagenome</name>
    <dbReference type="NCBI Taxonomy" id="449393"/>
    <lineage>
        <taxon>unclassified sequences</taxon>
        <taxon>metagenomes</taxon>
        <taxon>ecological metagenomes</taxon>
    </lineage>
</organism>
<name>A0A6J6J379_9ZZZZ</name>
<proteinExistence type="predicted"/>
<evidence type="ECO:0000256" key="1">
    <source>
        <dbReference type="SAM" id="Phobius"/>
    </source>
</evidence>
<dbReference type="EMBL" id="CAEZVM010000016">
    <property type="protein sequence ID" value="CAB4631115.1"/>
    <property type="molecule type" value="Genomic_DNA"/>
</dbReference>
<keyword evidence="1" id="KW-0472">Membrane</keyword>
<dbReference type="AlphaFoldDB" id="A0A6J6J379"/>
<accession>A0A6J6J379</accession>
<reference evidence="2" key="1">
    <citation type="submission" date="2020-05" db="EMBL/GenBank/DDBJ databases">
        <authorList>
            <person name="Chiriac C."/>
            <person name="Salcher M."/>
            <person name="Ghai R."/>
            <person name="Kavagutti S V."/>
        </authorList>
    </citation>
    <scope>NUCLEOTIDE SEQUENCE</scope>
</reference>
<evidence type="ECO:0000313" key="2">
    <source>
        <dbReference type="EMBL" id="CAB4631115.1"/>
    </source>
</evidence>
<keyword evidence="1" id="KW-1133">Transmembrane helix</keyword>
<feature type="transmembrane region" description="Helical" evidence="1">
    <location>
        <begin position="55"/>
        <end position="78"/>
    </location>
</feature>
<sequence>MTKSKSFASKANNFLDILGGKITTAVGTMWAAIAFSLLALVSLPAALSSGNSVVIVSWVAQTFLQLVLLPIIMVGQAVQARKTEKRDNETHQAVMEAHKETQQILRELHQRQSGQ</sequence>
<keyword evidence="1" id="KW-0812">Transmembrane</keyword>
<gene>
    <name evidence="2" type="ORF">UFOPK2032_00608</name>
</gene>